<protein>
    <submittedName>
        <fullName evidence="1">Uncharacterized protein</fullName>
    </submittedName>
</protein>
<gene>
    <name evidence="1" type="ORF">CY0110_18267</name>
</gene>
<evidence type="ECO:0000313" key="2">
    <source>
        <dbReference type="Proteomes" id="UP000003781"/>
    </source>
</evidence>
<sequence length="45" mass="4746">MRSRVLPEGAFLAKNSIIFLATSIPDAFSIPSIPGEELTSITTGP</sequence>
<organism evidence="1 2">
    <name type="scientific">Crocosphaera chwakensis CCY0110</name>
    <dbReference type="NCBI Taxonomy" id="391612"/>
    <lineage>
        <taxon>Bacteria</taxon>
        <taxon>Bacillati</taxon>
        <taxon>Cyanobacteriota</taxon>
        <taxon>Cyanophyceae</taxon>
        <taxon>Oscillatoriophycideae</taxon>
        <taxon>Chroococcales</taxon>
        <taxon>Aphanothecaceae</taxon>
        <taxon>Crocosphaera</taxon>
        <taxon>Crocosphaera chwakensis</taxon>
    </lineage>
</organism>
<evidence type="ECO:0000313" key="1">
    <source>
        <dbReference type="EMBL" id="EAZ93767.1"/>
    </source>
</evidence>
<comment type="caution">
    <text evidence="1">The sequence shown here is derived from an EMBL/GenBank/DDBJ whole genome shotgun (WGS) entry which is preliminary data.</text>
</comment>
<name>A3IIY5_9CHRO</name>
<dbReference type="AlphaFoldDB" id="A3IIY5"/>
<dbReference type="EMBL" id="AAXW01000002">
    <property type="protein sequence ID" value="EAZ93767.1"/>
    <property type="molecule type" value="Genomic_DNA"/>
</dbReference>
<keyword evidence="2" id="KW-1185">Reference proteome</keyword>
<reference evidence="1 2" key="1">
    <citation type="submission" date="2007-03" db="EMBL/GenBank/DDBJ databases">
        <authorList>
            <person name="Stal L."/>
            <person name="Ferriera S."/>
            <person name="Johnson J."/>
            <person name="Kravitz S."/>
            <person name="Beeson K."/>
            <person name="Sutton G."/>
            <person name="Rogers Y.-H."/>
            <person name="Friedman R."/>
            <person name="Frazier M."/>
            <person name="Venter J.C."/>
        </authorList>
    </citation>
    <scope>NUCLEOTIDE SEQUENCE [LARGE SCALE GENOMIC DNA]</scope>
    <source>
        <strain evidence="1 2">CCY0110</strain>
    </source>
</reference>
<accession>A3IIY5</accession>
<dbReference type="Proteomes" id="UP000003781">
    <property type="component" value="Unassembled WGS sequence"/>
</dbReference>
<proteinExistence type="predicted"/>